<dbReference type="GO" id="GO:0047554">
    <property type="term" value="F:2-pyrone-4,6-dicarboxylate lactonase activity"/>
    <property type="evidence" value="ECO:0007669"/>
    <property type="project" value="UniProtKB-EC"/>
</dbReference>
<dbReference type="SUPFAM" id="SSF51556">
    <property type="entry name" value="Metallo-dependent hydrolases"/>
    <property type="match status" value="1"/>
</dbReference>
<dbReference type="AlphaFoldDB" id="A0A831A1U8"/>
<dbReference type="Proteomes" id="UP000013111">
    <property type="component" value="Unassembled WGS sequence"/>
</dbReference>
<reference evidence="2 3" key="1">
    <citation type="submission" date="2012-11" db="EMBL/GenBank/DDBJ databases">
        <authorList>
            <person name="Linke B."/>
        </authorList>
    </citation>
    <scope>NUCLEOTIDE SEQUENCE [LARGE SCALE GENOMIC DNA]</scope>
    <source>
        <strain evidence="3">CFBP 1232</strain>
    </source>
</reference>
<keyword evidence="2" id="KW-0378">Hydrolase</keyword>
<dbReference type="PANTHER" id="PTHR35563:SF2">
    <property type="entry name" value="BARREL METAL-DEPENDENT HYDROLASE, PUTATIVE (AFU_ORTHOLOGUE AFUA_1G16240)-RELATED"/>
    <property type="match status" value="1"/>
</dbReference>
<dbReference type="PANTHER" id="PTHR35563">
    <property type="entry name" value="BARREL METAL-DEPENDENT HYDROLASE, PUTATIVE (AFU_ORTHOLOGUE AFUA_1G16240)-RELATED"/>
    <property type="match status" value="1"/>
</dbReference>
<dbReference type="Gene3D" id="3.20.20.140">
    <property type="entry name" value="Metal-dependent hydrolases"/>
    <property type="match status" value="1"/>
</dbReference>
<dbReference type="InterPro" id="IPR032466">
    <property type="entry name" value="Metal_Hydrolase"/>
</dbReference>
<dbReference type="InterPro" id="IPR052358">
    <property type="entry name" value="Aro_Compnd_Degr_Hydrolases"/>
</dbReference>
<dbReference type="EMBL" id="CAPB01000020">
    <property type="protein sequence ID" value="CCO93930.1"/>
    <property type="molecule type" value="Genomic_DNA"/>
</dbReference>
<proteinExistence type="predicted"/>
<evidence type="ECO:0000259" key="1">
    <source>
        <dbReference type="Pfam" id="PF04909"/>
    </source>
</evidence>
<sequence length="278" mass="31139">MFTQPIIDCHHHVFDPARFPWSAESAYNPQGHELATPDYYRAVMTAYNIRHSLIVGPTSGYNTDNRCLLDTLRRGEGRFKGIAVVHRDTNVQTLADLQSQGVVGIALNVAMLGTDPFLHLDQLMSDLADLNLFAQIQVQDDQLLALLPLLARTRTRILFDHCGRPDVSAGLRQPAFRALLSLAGGERCSVKLSGLAKFSRQPYPFSDGHPYLLALLDAFGAENCMWGSDWPFLRASERMDMGTQLLLVDQLIPDDKTRRQVLWETPERLFNFASEGAL</sequence>
<dbReference type="GeneID" id="97606186"/>
<name>A0A831A1U8_ERWAM</name>
<feature type="domain" description="Amidohydrolase-related" evidence="1">
    <location>
        <begin position="7"/>
        <end position="272"/>
    </location>
</feature>
<dbReference type="Pfam" id="PF04909">
    <property type="entry name" value="Amidohydro_2"/>
    <property type="match status" value="1"/>
</dbReference>
<dbReference type="InterPro" id="IPR006680">
    <property type="entry name" value="Amidohydro-rel"/>
</dbReference>
<gene>
    <name evidence="2" type="primary">pdc1</name>
    <name evidence="2" type="ORF">BN437_2000</name>
</gene>
<evidence type="ECO:0000313" key="3">
    <source>
        <dbReference type="Proteomes" id="UP000013111"/>
    </source>
</evidence>
<dbReference type="RefSeq" id="WP_004157780.1">
    <property type="nucleotide sequence ID" value="NZ_BAYW01000007.1"/>
</dbReference>
<evidence type="ECO:0000313" key="2">
    <source>
        <dbReference type="EMBL" id="CCO93930.1"/>
    </source>
</evidence>
<accession>A0A831A1U8</accession>
<reference evidence="2 3" key="2">
    <citation type="submission" date="2013-04" db="EMBL/GenBank/DDBJ databases">
        <title>Comparative genomics of 12 strains of Erwinia amylovora identifies a pan-genome with a large conserved core and provides insights into host specificity.</title>
        <authorList>
            <person name="Mann R.A."/>
            <person name="Smits T.H.M."/>
            <person name="Buehlmann A."/>
            <person name="Blom J."/>
            <person name="Goesmann A."/>
            <person name="Frey J.E."/>
            <person name="Plummer K.M."/>
            <person name="Beer S.V."/>
            <person name="Luck J."/>
            <person name="Duffy B."/>
            <person name="Rodoni B."/>
        </authorList>
    </citation>
    <scope>NUCLEOTIDE SEQUENCE [LARGE SCALE GENOMIC DNA]</scope>
    <source>
        <strain evidence="3">CFBP 1232</strain>
    </source>
</reference>
<dbReference type="EC" id="3.1.1.57" evidence="2"/>
<organism evidence="2 3">
    <name type="scientific">Erwinia amylovora NBRC 12687 = CFBP 1232</name>
    <dbReference type="NCBI Taxonomy" id="1219359"/>
    <lineage>
        <taxon>Bacteria</taxon>
        <taxon>Pseudomonadati</taxon>
        <taxon>Pseudomonadota</taxon>
        <taxon>Gammaproteobacteria</taxon>
        <taxon>Enterobacterales</taxon>
        <taxon>Erwiniaceae</taxon>
        <taxon>Erwinia</taxon>
    </lineage>
</organism>
<protein>
    <submittedName>
        <fullName evidence="2">Putative 2-pyrone-4,6-dicarboxylic acid (PDC) hydrolase</fullName>
        <ecNumber evidence="2">3.1.1.57</ecNumber>
    </submittedName>
</protein>
<comment type="caution">
    <text evidence="2">The sequence shown here is derived from an EMBL/GenBank/DDBJ whole genome shotgun (WGS) entry which is preliminary data.</text>
</comment>